<evidence type="ECO:0000259" key="1">
    <source>
        <dbReference type="PROSITE" id="PS51352"/>
    </source>
</evidence>
<dbReference type="RefSeq" id="WP_379048109.1">
    <property type="nucleotide sequence ID" value="NZ_JBHULZ010000041.1"/>
</dbReference>
<dbReference type="InterPro" id="IPR036249">
    <property type="entry name" value="Thioredoxin-like_sf"/>
</dbReference>
<reference evidence="3" key="1">
    <citation type="journal article" date="2019" name="Int. J. Syst. Evol. Microbiol.">
        <title>The Global Catalogue of Microorganisms (GCM) 10K type strain sequencing project: providing services to taxonomists for standard genome sequencing and annotation.</title>
        <authorList>
            <consortium name="The Broad Institute Genomics Platform"/>
            <consortium name="The Broad Institute Genome Sequencing Center for Infectious Disease"/>
            <person name="Wu L."/>
            <person name="Ma J."/>
        </authorList>
    </citation>
    <scope>NUCLEOTIDE SEQUENCE [LARGE SCALE GENOMIC DNA]</scope>
    <source>
        <strain evidence="3">KCTC 42255</strain>
    </source>
</reference>
<proteinExistence type="predicted"/>
<keyword evidence="3" id="KW-1185">Reference proteome</keyword>
<organism evidence="2 3">
    <name type="scientific">Mesonia sediminis</name>
    <dbReference type="NCBI Taxonomy" id="1703946"/>
    <lineage>
        <taxon>Bacteria</taxon>
        <taxon>Pseudomonadati</taxon>
        <taxon>Bacteroidota</taxon>
        <taxon>Flavobacteriia</taxon>
        <taxon>Flavobacteriales</taxon>
        <taxon>Flavobacteriaceae</taxon>
        <taxon>Mesonia</taxon>
    </lineage>
</organism>
<gene>
    <name evidence="2" type="ORF">ACFSQ0_10795</name>
</gene>
<protein>
    <recommendedName>
        <fullName evidence="1">Thioredoxin domain-containing protein</fullName>
    </recommendedName>
</protein>
<dbReference type="EMBL" id="JBHULZ010000041">
    <property type="protein sequence ID" value="MFD2698481.1"/>
    <property type="molecule type" value="Genomic_DNA"/>
</dbReference>
<accession>A0ABW5SFK4</accession>
<sequence>MIKLLTTLFFLLTSIFCSGQKYISKPLAYKSCKEFIFNKKNIDSTIYTINASELQSLIKCREKKFTLIYVFSPTCSSVKNRMIDVAKLLKEKQIDILFFSIDKDNSKSLNRFYEYFLKINYTYPLFVVSDKYSKNGDKKLKLFLKQITPHQDYKNVSRGSIILLDDKGDIIYFSDYTKKQPIKDVIQLINPE</sequence>
<comment type="caution">
    <text evidence="2">The sequence shown here is derived from an EMBL/GenBank/DDBJ whole genome shotgun (WGS) entry which is preliminary data.</text>
</comment>
<dbReference type="PROSITE" id="PS51352">
    <property type="entry name" value="THIOREDOXIN_2"/>
    <property type="match status" value="1"/>
</dbReference>
<feature type="domain" description="Thioredoxin" evidence="1">
    <location>
        <begin position="26"/>
        <end position="192"/>
    </location>
</feature>
<dbReference type="Gene3D" id="3.40.30.10">
    <property type="entry name" value="Glutaredoxin"/>
    <property type="match status" value="1"/>
</dbReference>
<evidence type="ECO:0000313" key="3">
    <source>
        <dbReference type="Proteomes" id="UP001597357"/>
    </source>
</evidence>
<dbReference type="Proteomes" id="UP001597357">
    <property type="component" value="Unassembled WGS sequence"/>
</dbReference>
<dbReference type="InterPro" id="IPR013766">
    <property type="entry name" value="Thioredoxin_domain"/>
</dbReference>
<evidence type="ECO:0000313" key="2">
    <source>
        <dbReference type="EMBL" id="MFD2698481.1"/>
    </source>
</evidence>
<name>A0ABW5SFK4_9FLAO</name>
<dbReference type="SUPFAM" id="SSF52833">
    <property type="entry name" value="Thioredoxin-like"/>
    <property type="match status" value="1"/>
</dbReference>